<dbReference type="Pfam" id="PF00291">
    <property type="entry name" value="PALP"/>
    <property type="match status" value="1"/>
</dbReference>
<dbReference type="CDD" id="cd01561">
    <property type="entry name" value="CBS_like"/>
    <property type="match status" value="1"/>
</dbReference>
<dbReference type="SUPFAM" id="SSF53686">
    <property type="entry name" value="Tryptophan synthase beta subunit-like PLP-dependent enzymes"/>
    <property type="match status" value="1"/>
</dbReference>
<evidence type="ECO:0000313" key="5">
    <source>
        <dbReference type="Proteomes" id="UP001597403"/>
    </source>
</evidence>
<organism evidence="4 5">
    <name type="scientific">Paenibacillus nicotianae</name>
    <dbReference type="NCBI Taxonomy" id="1526551"/>
    <lineage>
        <taxon>Bacteria</taxon>
        <taxon>Bacillati</taxon>
        <taxon>Bacillota</taxon>
        <taxon>Bacilli</taxon>
        <taxon>Bacillales</taxon>
        <taxon>Paenibacillaceae</taxon>
        <taxon>Paenibacillus</taxon>
    </lineage>
</organism>
<comment type="cofactor">
    <cofactor evidence="1">
        <name>pyridoxal 5'-phosphate</name>
        <dbReference type="ChEBI" id="CHEBI:597326"/>
    </cofactor>
</comment>
<dbReference type="InterPro" id="IPR036052">
    <property type="entry name" value="TrpB-like_PALP_sf"/>
</dbReference>
<evidence type="ECO:0000313" key="4">
    <source>
        <dbReference type="EMBL" id="MFD1990023.1"/>
    </source>
</evidence>
<feature type="domain" description="Tryptophan synthase beta chain-like PALP" evidence="3">
    <location>
        <begin position="8"/>
        <end position="291"/>
    </location>
</feature>
<dbReference type="PANTHER" id="PTHR10314">
    <property type="entry name" value="CYSTATHIONINE BETA-SYNTHASE"/>
    <property type="match status" value="1"/>
</dbReference>
<name>A0ABW4UR71_9BACL</name>
<accession>A0ABW4UR71</accession>
<dbReference type="InterPro" id="IPR001926">
    <property type="entry name" value="TrpB-like_PALP"/>
</dbReference>
<evidence type="ECO:0000256" key="2">
    <source>
        <dbReference type="ARBA" id="ARBA00022898"/>
    </source>
</evidence>
<dbReference type="RefSeq" id="WP_204823734.1">
    <property type="nucleotide sequence ID" value="NZ_JBHUGF010000010.1"/>
</dbReference>
<comment type="caution">
    <text evidence="4">The sequence shown here is derived from an EMBL/GenBank/DDBJ whole genome shotgun (WGS) entry which is preliminary data.</text>
</comment>
<keyword evidence="5" id="KW-1185">Reference proteome</keyword>
<sequence length="344" mass="37757">MRYETVVDSIGQTPTIRLRLGQQAGAKVYAKMEMQNLFGMKDRVAKRIIEEAKKNGFLKEGAPIIESSSGTMACGLALVGTYLGHEVHIVTDPRIDDITLAKLHTLGCHIHIVDKIGTNGWQSARLERLHELLYEMPEAFWPQQYDNPNNPNAYDLLAAEAIADLGHIDVLVGSIGSGGSLCGSAKALRTYNPAIKIVAVDCAGSVIFGQPDYPQRLQGGLGNSLIAGNVDYTLIDEVHWLNDEEAFAATHQLAKTEKIFAGNSSGSVYAVAKWISSQLTEHKNILAIFPDRGDRYVDTIYNPKYLLNKGLKKLTLSSEPQYVSYDTVVHSWSYANMVGVGKYV</sequence>
<evidence type="ECO:0000256" key="1">
    <source>
        <dbReference type="ARBA" id="ARBA00001933"/>
    </source>
</evidence>
<gene>
    <name evidence="4" type="ORF">ACFSGI_08635</name>
</gene>
<reference evidence="5" key="1">
    <citation type="journal article" date="2019" name="Int. J. Syst. Evol. Microbiol.">
        <title>The Global Catalogue of Microorganisms (GCM) 10K type strain sequencing project: providing services to taxonomists for standard genome sequencing and annotation.</title>
        <authorList>
            <consortium name="The Broad Institute Genomics Platform"/>
            <consortium name="The Broad Institute Genome Sequencing Center for Infectious Disease"/>
            <person name="Wu L."/>
            <person name="Ma J."/>
        </authorList>
    </citation>
    <scope>NUCLEOTIDE SEQUENCE [LARGE SCALE GENOMIC DNA]</scope>
    <source>
        <strain evidence="5">CGMCC 1.15067</strain>
    </source>
</reference>
<dbReference type="Gene3D" id="3.40.50.1100">
    <property type="match status" value="2"/>
</dbReference>
<proteinExistence type="predicted"/>
<dbReference type="Proteomes" id="UP001597403">
    <property type="component" value="Unassembled WGS sequence"/>
</dbReference>
<evidence type="ECO:0000259" key="3">
    <source>
        <dbReference type="Pfam" id="PF00291"/>
    </source>
</evidence>
<protein>
    <submittedName>
        <fullName evidence="4">PLP-dependent cysteine synthase family protein</fullName>
    </submittedName>
</protein>
<dbReference type="EMBL" id="JBHUGF010000010">
    <property type="protein sequence ID" value="MFD1990023.1"/>
    <property type="molecule type" value="Genomic_DNA"/>
</dbReference>
<keyword evidence="2" id="KW-0663">Pyridoxal phosphate</keyword>
<dbReference type="InterPro" id="IPR050214">
    <property type="entry name" value="Cys_Synth/Cystath_Beta-Synth"/>
</dbReference>